<dbReference type="GeneID" id="107071081"/>
<feature type="region of interest" description="Disordered" evidence="3">
    <location>
        <begin position="1"/>
        <end position="150"/>
    </location>
</feature>
<dbReference type="InterPro" id="IPR027124">
    <property type="entry name" value="Swc5/CFDP1/2"/>
</dbReference>
<dbReference type="Pfam" id="PF07572">
    <property type="entry name" value="BCNT"/>
    <property type="match status" value="1"/>
</dbReference>
<dbReference type="PANTHER" id="PTHR48407:SF1">
    <property type="entry name" value="CRANIOFACIAL DEVELOPMENT PROTEIN 1"/>
    <property type="match status" value="1"/>
</dbReference>
<evidence type="ECO:0000256" key="3">
    <source>
        <dbReference type="SAM" id="MobiDB-lite"/>
    </source>
</evidence>
<feature type="compositionally biased region" description="Acidic residues" evidence="3">
    <location>
        <begin position="86"/>
        <end position="97"/>
    </location>
</feature>
<evidence type="ECO:0000313" key="6">
    <source>
        <dbReference type="RefSeq" id="XP_015185264.1"/>
    </source>
</evidence>
<reference evidence="6" key="1">
    <citation type="submission" date="2025-08" db="UniProtKB">
        <authorList>
            <consortium name="RefSeq"/>
        </authorList>
    </citation>
    <scope>IDENTIFICATION</scope>
    <source>
        <tissue evidence="6">Whole body</tissue>
    </source>
</reference>
<evidence type="ECO:0000313" key="5">
    <source>
        <dbReference type="Proteomes" id="UP000694924"/>
    </source>
</evidence>
<evidence type="ECO:0000256" key="2">
    <source>
        <dbReference type="ARBA" id="ARBA00030244"/>
    </source>
</evidence>
<feature type="compositionally biased region" description="Acidic residues" evidence="3">
    <location>
        <begin position="10"/>
        <end position="47"/>
    </location>
</feature>
<accession>A0ABM1IYH7</accession>
<dbReference type="Proteomes" id="UP000694924">
    <property type="component" value="Unplaced"/>
</dbReference>
<name>A0ABM1IYH7_POLDO</name>
<protein>
    <recommendedName>
        <fullName evidence="1">Craniofacial development protein 1</fullName>
    </recommendedName>
    <alternativeName>
        <fullName evidence="2">Bucentaur</fullName>
    </alternativeName>
</protein>
<feature type="compositionally biased region" description="Basic and acidic residues" evidence="3">
    <location>
        <begin position="48"/>
        <end position="57"/>
    </location>
</feature>
<feature type="compositionally biased region" description="Basic residues" evidence="3">
    <location>
        <begin position="58"/>
        <end position="81"/>
    </location>
</feature>
<keyword evidence="5" id="KW-1185">Reference proteome</keyword>
<feature type="region of interest" description="Disordered" evidence="3">
    <location>
        <begin position="190"/>
        <end position="218"/>
    </location>
</feature>
<proteinExistence type="predicted"/>
<evidence type="ECO:0000256" key="1">
    <source>
        <dbReference type="ARBA" id="ARBA00019033"/>
    </source>
</evidence>
<organism evidence="5 6">
    <name type="scientific">Polistes dominula</name>
    <name type="common">European paper wasp</name>
    <name type="synonym">Vespa dominula</name>
    <dbReference type="NCBI Taxonomy" id="743375"/>
    <lineage>
        <taxon>Eukaryota</taxon>
        <taxon>Metazoa</taxon>
        <taxon>Ecdysozoa</taxon>
        <taxon>Arthropoda</taxon>
        <taxon>Hexapoda</taxon>
        <taxon>Insecta</taxon>
        <taxon>Pterygota</taxon>
        <taxon>Neoptera</taxon>
        <taxon>Endopterygota</taxon>
        <taxon>Hymenoptera</taxon>
        <taxon>Apocrita</taxon>
        <taxon>Aculeata</taxon>
        <taxon>Vespoidea</taxon>
        <taxon>Vespidae</taxon>
        <taxon>Polistinae</taxon>
        <taxon>Polistini</taxon>
        <taxon>Polistes</taxon>
    </lineage>
</organism>
<dbReference type="PROSITE" id="PS51279">
    <property type="entry name" value="BCNT_C"/>
    <property type="match status" value="1"/>
</dbReference>
<feature type="domain" description="BCNT-C" evidence="4">
    <location>
        <begin position="220"/>
        <end position="300"/>
    </location>
</feature>
<dbReference type="InterPro" id="IPR011421">
    <property type="entry name" value="BCNT-C"/>
</dbReference>
<evidence type="ECO:0000259" key="4">
    <source>
        <dbReference type="PROSITE" id="PS51279"/>
    </source>
</evidence>
<sequence>MSKEHQLPSDSDDDDDEDYVPDGADNEPVSEVDSEGEVESGPEDENDENKRETDKTISKKRRNQTVKDKSTKRKKRIKRKLKETDDSKEEEEEEDENKSETAEKKELTEEEEKKRADSLWADFMKDTAVASKPKQQSPMNGPKEKSSPLIKPKVEEKVKITKIFEFAGEEVKIEKEVSVDSAEARLSLPSAEYSTKTDACSSPAGRGRGRGGVGRGVMKRGGLGGISSVLGQIGKKAKISTLEKSKLDWDNYKKQENIEEEIVNHNRGKDGYLERQDFLQRADLRQFEIEKQLRNTSRRSTR</sequence>
<dbReference type="RefSeq" id="XP_015185264.1">
    <property type="nucleotide sequence ID" value="XM_015329778.1"/>
</dbReference>
<dbReference type="PANTHER" id="PTHR48407">
    <property type="entry name" value="CRANIOFACIAL DEVELOPMENT PROTEIN 1"/>
    <property type="match status" value="1"/>
</dbReference>
<feature type="compositionally biased region" description="Basic and acidic residues" evidence="3">
    <location>
        <begin position="98"/>
        <end position="117"/>
    </location>
</feature>
<gene>
    <name evidence="6" type="primary">LOC107071081</name>
</gene>